<evidence type="ECO:0000313" key="3">
    <source>
        <dbReference type="EMBL" id="PLW21566.1"/>
    </source>
</evidence>
<protein>
    <submittedName>
        <fullName evidence="3">Uncharacterized protein</fullName>
    </submittedName>
</protein>
<keyword evidence="2" id="KW-0732">Signal</keyword>
<accession>A0A2N5T7W7</accession>
<proteinExistence type="predicted"/>
<keyword evidence="4" id="KW-1185">Reference proteome</keyword>
<feature type="compositionally biased region" description="Polar residues" evidence="1">
    <location>
        <begin position="296"/>
        <end position="310"/>
    </location>
</feature>
<evidence type="ECO:0000313" key="4">
    <source>
        <dbReference type="Proteomes" id="UP000235388"/>
    </source>
</evidence>
<sequence>MFNRWLLVLLVRCLHVSRSDIRCCAQHFGANRLPAMSRFEAVYEHLPAAVPAAIEISRHILLSPASLFDAPLSRPVLERLQWIKPSLEDERESYLYFNNMVDHGASGRVHDLRTALIHVGSSSWQFCGPEEVEYKIDENCIDSDGLCEVFCRVTVWKARDAGEAIPAKDKMALILKLEAEQAGPFNLKDPPSSWADRLRWKYFDLQDLVTPGLDTRPWFASPIHAASHGNSQTSVNAAERGGQEEDEENYWAGFSSETDDSSLTSGSDALRNQAIPRDPALVARLRNTPLYRSKAPSVSSSRDSDNNPFPQGQEIPGIGPRDIRARLSRTPLYKRAPSVDDSPTAVIHPPSGHVDLDRLLQAAEIVNLPARHPAQIPITHSTSHPPPPAHARGSHSHPLDPHHESSSSSTTQKDIQDKLVDSLRATFHLYRHCHRTSASASEPSYLSPGESFLALAHRAVLLESSNQNS</sequence>
<evidence type="ECO:0000256" key="1">
    <source>
        <dbReference type="SAM" id="MobiDB-lite"/>
    </source>
</evidence>
<organism evidence="3 4">
    <name type="scientific">Puccinia coronata f. sp. avenae</name>
    <dbReference type="NCBI Taxonomy" id="200324"/>
    <lineage>
        <taxon>Eukaryota</taxon>
        <taxon>Fungi</taxon>
        <taxon>Dikarya</taxon>
        <taxon>Basidiomycota</taxon>
        <taxon>Pucciniomycotina</taxon>
        <taxon>Pucciniomycetes</taxon>
        <taxon>Pucciniales</taxon>
        <taxon>Pucciniaceae</taxon>
        <taxon>Puccinia</taxon>
    </lineage>
</organism>
<feature type="chain" id="PRO_5014646041" evidence="2">
    <location>
        <begin position="20"/>
        <end position="469"/>
    </location>
</feature>
<dbReference type="OrthoDB" id="2501603at2759"/>
<gene>
    <name evidence="3" type="ORF">PCANC_04007</name>
</gene>
<evidence type="ECO:0000256" key="2">
    <source>
        <dbReference type="SAM" id="SignalP"/>
    </source>
</evidence>
<feature type="region of interest" description="Disordered" evidence="1">
    <location>
        <begin position="224"/>
        <end position="322"/>
    </location>
</feature>
<reference evidence="3 4" key="1">
    <citation type="submission" date="2017-11" db="EMBL/GenBank/DDBJ databases">
        <title>De novo assembly and phasing of dikaryotic genomes from two isolates of Puccinia coronata f. sp. avenae, the causal agent of oat crown rust.</title>
        <authorList>
            <person name="Miller M.E."/>
            <person name="Zhang Y."/>
            <person name="Omidvar V."/>
            <person name="Sperschneider J."/>
            <person name="Schwessinger B."/>
            <person name="Raley C."/>
            <person name="Palmer J.M."/>
            <person name="Garnica D."/>
            <person name="Upadhyaya N."/>
            <person name="Rathjen J."/>
            <person name="Taylor J.M."/>
            <person name="Park R.F."/>
            <person name="Dodds P.N."/>
            <person name="Hirsch C.D."/>
            <person name="Kianian S.F."/>
            <person name="Figueroa M."/>
        </authorList>
    </citation>
    <scope>NUCLEOTIDE SEQUENCE [LARGE SCALE GENOMIC DNA]</scope>
    <source>
        <strain evidence="3">12NC29</strain>
    </source>
</reference>
<feature type="signal peptide" evidence="2">
    <location>
        <begin position="1"/>
        <end position="19"/>
    </location>
</feature>
<dbReference type="EMBL" id="PGCJ01000782">
    <property type="protein sequence ID" value="PLW21566.1"/>
    <property type="molecule type" value="Genomic_DNA"/>
</dbReference>
<name>A0A2N5T7W7_9BASI</name>
<dbReference type="Proteomes" id="UP000235388">
    <property type="component" value="Unassembled WGS sequence"/>
</dbReference>
<feature type="region of interest" description="Disordered" evidence="1">
    <location>
        <begin position="376"/>
        <end position="414"/>
    </location>
</feature>
<dbReference type="AlphaFoldDB" id="A0A2N5T7W7"/>
<comment type="caution">
    <text evidence="3">The sequence shown here is derived from an EMBL/GenBank/DDBJ whole genome shotgun (WGS) entry which is preliminary data.</text>
</comment>